<feature type="domain" description="VWFA" evidence="2">
    <location>
        <begin position="166"/>
        <end position="357"/>
    </location>
</feature>
<feature type="region of interest" description="Disordered" evidence="1">
    <location>
        <begin position="29"/>
        <end position="66"/>
    </location>
</feature>
<name>A0A8E2I8X4_9BACI</name>
<gene>
    <name evidence="3" type="ORF">BWZ43_10235</name>
</gene>
<dbReference type="Pfam" id="PF13519">
    <property type="entry name" value="VWA_2"/>
    <property type="match status" value="1"/>
</dbReference>
<dbReference type="Gene3D" id="3.40.50.410">
    <property type="entry name" value="von Willebrand factor, type A domain"/>
    <property type="match status" value="1"/>
</dbReference>
<proteinExistence type="predicted"/>
<dbReference type="RefSeq" id="WP_235849640.1">
    <property type="nucleotide sequence ID" value="NZ_CP065424.1"/>
</dbReference>
<organism evidence="3 4">
    <name type="scientific">Heyndrickxia oleronia</name>
    <dbReference type="NCBI Taxonomy" id="38875"/>
    <lineage>
        <taxon>Bacteria</taxon>
        <taxon>Bacillati</taxon>
        <taxon>Bacillota</taxon>
        <taxon>Bacilli</taxon>
        <taxon>Bacillales</taxon>
        <taxon>Bacillaceae</taxon>
        <taxon>Heyndrickxia</taxon>
    </lineage>
</organism>
<sequence>MQRKVQYRKLTLLILLIIVLVLAGCSQKNVDNSSEDHHEKKQPKNEQSVESSRNVSKQETTTKIFDNLPELPTTAEDLITQSPGKFADQEILSDEIASKVKEEIKDLPPLNENPSEEELNEYMKYIYSLVATDFQDPNDLLNKWEFSMSGNPDLPESRFQFKDNYNIEIILDSSGSMANTINGKTMMDLAKESINNFLSSLPKEANISLRVYGHKGFGADSDKALSCSSIEQVYGFGPYKQTEFNQSLNKFKPSGWTPIAKALEESKQSLAKFDAKTNTNLIYLVSDGVETCDGDPVKVAKSFASSNVAPIINVIGFNVDSEAQKQLKQVAESANGIYTTVTSGDQLKKEFQRAEEVLKNWERWKKDSIRSAEALRVDNSFDILGLTNDWGYRATRQNLNIGYMLSILRDEGKITFKQEDQLKKIRKNIGELVIQTKKEMEENLKEINIKEIEDLKKKINEKYNTNTQQ</sequence>
<dbReference type="SUPFAM" id="SSF53300">
    <property type="entry name" value="vWA-like"/>
    <property type="match status" value="1"/>
</dbReference>
<evidence type="ECO:0000259" key="2">
    <source>
        <dbReference type="PROSITE" id="PS50234"/>
    </source>
</evidence>
<dbReference type="SMART" id="SM00327">
    <property type="entry name" value="VWA"/>
    <property type="match status" value="1"/>
</dbReference>
<evidence type="ECO:0000313" key="3">
    <source>
        <dbReference type="EMBL" id="OOP68487.1"/>
    </source>
</evidence>
<feature type="compositionally biased region" description="Basic and acidic residues" evidence="1">
    <location>
        <begin position="34"/>
        <end position="44"/>
    </location>
</feature>
<feature type="compositionally biased region" description="Polar residues" evidence="1">
    <location>
        <begin position="45"/>
        <end position="64"/>
    </location>
</feature>
<reference evidence="3 4" key="1">
    <citation type="submission" date="2017-01" db="EMBL/GenBank/DDBJ databases">
        <title>Draft genome sequence of Bacillus oleronius.</title>
        <authorList>
            <person name="Allam M."/>
        </authorList>
    </citation>
    <scope>NUCLEOTIDE SEQUENCE [LARGE SCALE GENOMIC DNA]</scope>
    <source>
        <strain evidence="3 4">DSM 9356</strain>
    </source>
</reference>
<accession>A0A8E2I8X4</accession>
<dbReference type="EMBL" id="MTLA01000106">
    <property type="protein sequence ID" value="OOP68487.1"/>
    <property type="molecule type" value="Genomic_DNA"/>
</dbReference>
<evidence type="ECO:0000313" key="4">
    <source>
        <dbReference type="Proteomes" id="UP000189761"/>
    </source>
</evidence>
<dbReference type="InterPro" id="IPR002035">
    <property type="entry name" value="VWF_A"/>
</dbReference>
<dbReference type="InterPro" id="IPR036465">
    <property type="entry name" value="vWFA_dom_sf"/>
</dbReference>
<dbReference type="PROSITE" id="PS51257">
    <property type="entry name" value="PROKAR_LIPOPROTEIN"/>
    <property type="match status" value="1"/>
</dbReference>
<evidence type="ECO:0000256" key="1">
    <source>
        <dbReference type="SAM" id="MobiDB-lite"/>
    </source>
</evidence>
<dbReference type="PROSITE" id="PS50234">
    <property type="entry name" value="VWFA"/>
    <property type="match status" value="1"/>
</dbReference>
<keyword evidence="4" id="KW-1185">Reference proteome</keyword>
<comment type="caution">
    <text evidence="3">The sequence shown here is derived from an EMBL/GenBank/DDBJ whole genome shotgun (WGS) entry which is preliminary data.</text>
</comment>
<dbReference type="AlphaFoldDB" id="A0A8E2I8X4"/>
<dbReference type="Proteomes" id="UP000189761">
    <property type="component" value="Unassembled WGS sequence"/>
</dbReference>
<protein>
    <recommendedName>
        <fullName evidence="2">VWFA domain-containing protein</fullName>
    </recommendedName>
</protein>